<dbReference type="Pfam" id="PF05488">
    <property type="entry name" value="PAAR_motif"/>
    <property type="match status" value="1"/>
</dbReference>
<evidence type="ECO:0000313" key="1">
    <source>
        <dbReference type="EMBL" id="RKS87438.1"/>
    </source>
</evidence>
<evidence type="ECO:0000313" key="2">
    <source>
        <dbReference type="Proteomes" id="UP000278542"/>
    </source>
</evidence>
<dbReference type="Gene3D" id="2.60.200.60">
    <property type="match status" value="1"/>
</dbReference>
<reference evidence="1 2" key="1">
    <citation type="submission" date="2018-10" db="EMBL/GenBank/DDBJ databases">
        <title>Genomic Encyclopedia of Type Strains, Phase IV (KMG-IV): sequencing the most valuable type-strain genomes for metagenomic binning, comparative biology and taxonomic classification.</title>
        <authorList>
            <person name="Goeker M."/>
        </authorList>
    </citation>
    <scope>NUCLEOTIDE SEQUENCE [LARGE SCALE GENOMIC DNA]</scope>
    <source>
        <strain evidence="1 2">DSM 22228</strain>
    </source>
</reference>
<dbReference type="AlphaFoldDB" id="A0A495RKX7"/>
<dbReference type="InterPro" id="IPR008727">
    <property type="entry name" value="PAAR_motif"/>
</dbReference>
<dbReference type="EMBL" id="RBWY01000001">
    <property type="protein sequence ID" value="RKS87438.1"/>
    <property type="molecule type" value="Genomic_DNA"/>
</dbReference>
<protein>
    <submittedName>
        <fullName evidence="1">PAAR motif-containing protein</fullName>
    </submittedName>
</protein>
<accession>A0A495RKX7</accession>
<dbReference type="CDD" id="cd14744">
    <property type="entry name" value="PAAR_CT_2"/>
    <property type="match status" value="1"/>
</dbReference>
<name>A0A495RKX7_9GAMM</name>
<keyword evidence="2" id="KW-1185">Reference proteome</keyword>
<dbReference type="Proteomes" id="UP000278542">
    <property type="component" value="Unassembled WGS sequence"/>
</dbReference>
<gene>
    <name evidence="1" type="ORF">DES39_0670</name>
</gene>
<sequence>MNCNGSAVALLGDKATCPKCKSMGSIIEGATNWTVQGKPAAYDGCIIACGCSPVGCNRIIATKSHLFVDVGGSYRSASSPTFASDNLPSSSDAIQDNSLLSQPSNLQHNTIIAEDNSALIRADARRLLQCADELCEKHLYYQDIKQEFRRRIRHFANDIVNQC</sequence>
<proteinExistence type="predicted"/>
<organism evidence="1 2">
    <name type="scientific">Orbus hercynius</name>
    <dbReference type="NCBI Taxonomy" id="593135"/>
    <lineage>
        <taxon>Bacteria</taxon>
        <taxon>Pseudomonadati</taxon>
        <taxon>Pseudomonadota</taxon>
        <taxon>Gammaproteobacteria</taxon>
        <taxon>Orbales</taxon>
        <taxon>Orbaceae</taxon>
        <taxon>Orbus</taxon>
    </lineage>
</organism>
<comment type="caution">
    <text evidence="1">The sequence shown here is derived from an EMBL/GenBank/DDBJ whole genome shotgun (WGS) entry which is preliminary data.</text>
</comment>